<reference evidence="3" key="1">
    <citation type="submission" date="2023-03" db="EMBL/GenBank/DDBJ databases">
        <title>Massive genome expansion in bonnet fungi (Mycena s.s.) driven by repeated elements and novel gene families across ecological guilds.</title>
        <authorList>
            <consortium name="Lawrence Berkeley National Laboratory"/>
            <person name="Harder C.B."/>
            <person name="Miyauchi S."/>
            <person name="Viragh M."/>
            <person name="Kuo A."/>
            <person name="Thoen E."/>
            <person name="Andreopoulos B."/>
            <person name="Lu D."/>
            <person name="Skrede I."/>
            <person name="Drula E."/>
            <person name="Henrissat B."/>
            <person name="Morin E."/>
            <person name="Kohler A."/>
            <person name="Barry K."/>
            <person name="LaButti K."/>
            <person name="Morin E."/>
            <person name="Salamov A."/>
            <person name="Lipzen A."/>
            <person name="Mereny Z."/>
            <person name="Hegedus B."/>
            <person name="Baldrian P."/>
            <person name="Stursova M."/>
            <person name="Weitz H."/>
            <person name="Taylor A."/>
            <person name="Grigoriev I.V."/>
            <person name="Nagy L.G."/>
            <person name="Martin F."/>
            <person name="Kauserud H."/>
        </authorList>
    </citation>
    <scope>NUCLEOTIDE SEQUENCE</scope>
    <source>
        <strain evidence="3">CBHHK002</strain>
    </source>
</reference>
<dbReference type="InterPro" id="IPR045338">
    <property type="entry name" value="DUF6535"/>
</dbReference>
<keyword evidence="1" id="KW-1133">Transmembrane helix</keyword>
<evidence type="ECO:0000259" key="2">
    <source>
        <dbReference type="Pfam" id="PF20153"/>
    </source>
</evidence>
<dbReference type="Pfam" id="PF20153">
    <property type="entry name" value="DUF6535"/>
    <property type="match status" value="1"/>
</dbReference>
<proteinExistence type="predicted"/>
<feature type="domain" description="DUF6535" evidence="2">
    <location>
        <begin position="26"/>
        <end position="218"/>
    </location>
</feature>
<evidence type="ECO:0000313" key="3">
    <source>
        <dbReference type="EMBL" id="KAJ7362980.1"/>
    </source>
</evidence>
<feature type="transmembrane region" description="Helical" evidence="1">
    <location>
        <begin position="224"/>
        <end position="250"/>
    </location>
</feature>
<gene>
    <name evidence="3" type="ORF">DFH08DRAFT_328819</name>
</gene>
<organism evidence="3 4">
    <name type="scientific">Mycena albidolilacea</name>
    <dbReference type="NCBI Taxonomy" id="1033008"/>
    <lineage>
        <taxon>Eukaryota</taxon>
        <taxon>Fungi</taxon>
        <taxon>Dikarya</taxon>
        <taxon>Basidiomycota</taxon>
        <taxon>Agaricomycotina</taxon>
        <taxon>Agaricomycetes</taxon>
        <taxon>Agaricomycetidae</taxon>
        <taxon>Agaricales</taxon>
        <taxon>Marasmiineae</taxon>
        <taxon>Mycenaceae</taxon>
        <taxon>Mycena</taxon>
    </lineage>
</organism>
<keyword evidence="1" id="KW-0472">Membrane</keyword>
<evidence type="ECO:0000256" key="1">
    <source>
        <dbReference type="SAM" id="Phobius"/>
    </source>
</evidence>
<comment type="caution">
    <text evidence="3">The sequence shown here is derived from an EMBL/GenBank/DDBJ whole genome shotgun (WGS) entry which is preliminary data.</text>
</comment>
<accession>A0AAD7AMJ9</accession>
<dbReference type="EMBL" id="JARIHO010000004">
    <property type="protein sequence ID" value="KAJ7362980.1"/>
    <property type="molecule type" value="Genomic_DNA"/>
</dbReference>
<keyword evidence="1" id="KW-0812">Transmembrane</keyword>
<feature type="transmembrane region" description="Helical" evidence="1">
    <location>
        <begin position="194"/>
        <end position="218"/>
    </location>
</feature>
<evidence type="ECO:0000313" key="4">
    <source>
        <dbReference type="Proteomes" id="UP001218218"/>
    </source>
</evidence>
<feature type="transmembrane region" description="Helical" evidence="1">
    <location>
        <begin position="136"/>
        <end position="155"/>
    </location>
</feature>
<keyword evidence="4" id="KW-1185">Reference proteome</keyword>
<dbReference type="AlphaFoldDB" id="A0AAD7AMJ9"/>
<protein>
    <recommendedName>
        <fullName evidence="2">DUF6535 domain-containing protein</fullName>
    </recommendedName>
</protein>
<dbReference type="Proteomes" id="UP001218218">
    <property type="component" value="Unassembled WGS sequence"/>
</dbReference>
<sequence>MGSPEKVLLKPQISDHDDEAAGGKMWAVYVAEAEKYDRALVESWKSDMEGMLIFVGVHLDAKFSYPNCLQAGLFSASVVAFLIESYKTLTPDSGDTAVLLLTQISNQLAAAANGTSFTITSPGSFSPRTSALVCNILWFISLGFSLTCALVATLVEQWAREFMHKADMRSAPAIRARVFSYLYYWLKRFKMHTVVGIIPLLLHMSLLFFFAGLVAFLIPVNFAVTLVTGILLFILAAVYVLLTSLPLVYVDCPYRTPLSGTLWQLKQRIPKIKQYLGTSSKTLSKQMTSQIETMVEAMFQKARSDSSDKLYRDKNALVWTMKSLADDAELEPFFEAVPDILWGPTARRTIYEEHIKAFIDDKDPHVRLLERIQTLYKSCDTGLLTAQASSRRRISCYQATWAIGSLTTPSHFFDPTLFNHIANASHGNSDDKVVHYSLSAVAMSRWASFCAAQNLLKETLIQLNACNSGISNSLGQSAIKLSQQKLLYCLQSLKLYSIILHHPHSLDELSLRLNRITEEFGDPYTTVPFRILIDYLSEASQFPSPPFRFEETQRCISPPKSDIPLTRRWLADLEGRLEKIIYDHLYEMNTNNDSTHWLDGIVSTMMSYWVPSEAGTPTLPQSFLHYLNHRTSEAAVKAAMDSLQIGRRGKRIIPATIMRITRALSQVSESDDITGAFYIQQTEKSLTDLWTILSRAGLGLDLPQMELIINEVSQIDYPLMTPSILAIAKHKTIYLSTGLQSDHHFLPEETATAHLDEAHALKHRQDEAHLVILANFIQQCQETKESLFKGRETLEIIGSFTPGWAGRSYIHPSHQLRFAGAVENLVTKVFGDFDTWCVELMQVIPGLPLFTAYTPQPSTGYGSIWTVPTPPNSYGQPPTPPWIPGSGPVHPPSGVAPVAFPETAQPTGRAAQWLTSVDACRSLKRTF</sequence>
<name>A0AAD7AMJ9_9AGAR</name>